<dbReference type="AlphaFoldDB" id="A0A381TET0"/>
<dbReference type="InterPro" id="IPR003010">
    <property type="entry name" value="C-N_Hydrolase"/>
</dbReference>
<protein>
    <recommendedName>
        <fullName evidence="1">CN hydrolase domain-containing protein</fullName>
    </recommendedName>
</protein>
<dbReference type="Gene3D" id="3.60.110.10">
    <property type="entry name" value="Carbon-nitrogen hydrolase"/>
    <property type="match status" value="1"/>
</dbReference>
<dbReference type="EMBL" id="UINC01004184">
    <property type="protein sequence ID" value="SVA12443.1"/>
    <property type="molecule type" value="Genomic_DNA"/>
</dbReference>
<dbReference type="PROSITE" id="PS50263">
    <property type="entry name" value="CN_HYDROLASE"/>
    <property type="match status" value="1"/>
</dbReference>
<feature type="non-terminal residue" evidence="2">
    <location>
        <position position="1"/>
    </location>
</feature>
<sequence length="48" mass="5301">VQVNPVVGDLDGNVERIRRVLDEVDDCDLAVFGEMALTGYPLEDLVLK</sequence>
<evidence type="ECO:0000259" key="1">
    <source>
        <dbReference type="PROSITE" id="PS50263"/>
    </source>
</evidence>
<feature type="non-terminal residue" evidence="2">
    <location>
        <position position="48"/>
    </location>
</feature>
<proteinExistence type="predicted"/>
<dbReference type="InterPro" id="IPR036526">
    <property type="entry name" value="C-N_Hydrolase_sf"/>
</dbReference>
<evidence type="ECO:0000313" key="2">
    <source>
        <dbReference type="EMBL" id="SVA12443.1"/>
    </source>
</evidence>
<feature type="domain" description="CN hydrolase" evidence="1">
    <location>
        <begin position="1"/>
        <end position="48"/>
    </location>
</feature>
<accession>A0A381TET0</accession>
<dbReference type="SUPFAM" id="SSF56317">
    <property type="entry name" value="Carbon-nitrogen hydrolase"/>
    <property type="match status" value="1"/>
</dbReference>
<organism evidence="2">
    <name type="scientific">marine metagenome</name>
    <dbReference type="NCBI Taxonomy" id="408172"/>
    <lineage>
        <taxon>unclassified sequences</taxon>
        <taxon>metagenomes</taxon>
        <taxon>ecological metagenomes</taxon>
    </lineage>
</organism>
<reference evidence="2" key="1">
    <citation type="submission" date="2018-05" db="EMBL/GenBank/DDBJ databases">
        <authorList>
            <person name="Lanie J.A."/>
            <person name="Ng W.-L."/>
            <person name="Kazmierczak K.M."/>
            <person name="Andrzejewski T.M."/>
            <person name="Davidsen T.M."/>
            <person name="Wayne K.J."/>
            <person name="Tettelin H."/>
            <person name="Glass J.I."/>
            <person name="Rusch D."/>
            <person name="Podicherti R."/>
            <person name="Tsui H.-C.T."/>
            <person name="Winkler M.E."/>
        </authorList>
    </citation>
    <scope>NUCLEOTIDE SEQUENCE</scope>
</reference>
<gene>
    <name evidence="2" type="ORF">METZ01_LOCUS65297</name>
</gene>
<name>A0A381TET0_9ZZZZ</name>